<feature type="domain" description="AAA+ ATPase" evidence="6">
    <location>
        <begin position="208"/>
        <end position="351"/>
    </location>
</feature>
<organism evidence="7 8">
    <name type="scientific">Corymbia citriodora subsp. variegata</name>
    <dbReference type="NCBI Taxonomy" id="360336"/>
    <lineage>
        <taxon>Eukaryota</taxon>
        <taxon>Viridiplantae</taxon>
        <taxon>Streptophyta</taxon>
        <taxon>Embryophyta</taxon>
        <taxon>Tracheophyta</taxon>
        <taxon>Spermatophyta</taxon>
        <taxon>Magnoliopsida</taxon>
        <taxon>eudicotyledons</taxon>
        <taxon>Gunneridae</taxon>
        <taxon>Pentapetalae</taxon>
        <taxon>rosids</taxon>
        <taxon>malvids</taxon>
        <taxon>Myrtales</taxon>
        <taxon>Myrtaceae</taxon>
        <taxon>Myrtoideae</taxon>
        <taxon>Eucalypteae</taxon>
        <taxon>Corymbia</taxon>
    </lineage>
</organism>
<comment type="similarity">
    <text evidence="1">Belongs to the disease resistance NB-LRR family.</text>
</comment>
<protein>
    <recommendedName>
        <fullName evidence="6">AAA+ ATPase domain-containing protein</fullName>
    </recommendedName>
</protein>
<dbReference type="Gene3D" id="3.80.10.10">
    <property type="entry name" value="Ribonuclease Inhibitor"/>
    <property type="match status" value="4"/>
</dbReference>
<dbReference type="InterPro" id="IPR055414">
    <property type="entry name" value="LRR_R13L4/SHOC2-like"/>
</dbReference>
<dbReference type="InterPro" id="IPR002182">
    <property type="entry name" value="NB-ARC"/>
</dbReference>
<evidence type="ECO:0000256" key="3">
    <source>
        <dbReference type="ARBA" id="ARBA00022741"/>
    </source>
</evidence>
<dbReference type="Proteomes" id="UP000806378">
    <property type="component" value="Unassembled WGS sequence"/>
</dbReference>
<dbReference type="GO" id="GO:0043531">
    <property type="term" value="F:ADP binding"/>
    <property type="evidence" value="ECO:0007669"/>
    <property type="project" value="InterPro"/>
</dbReference>
<dbReference type="SUPFAM" id="SSF52540">
    <property type="entry name" value="P-loop containing nucleoside triphosphate hydrolases"/>
    <property type="match status" value="1"/>
</dbReference>
<evidence type="ECO:0000256" key="4">
    <source>
        <dbReference type="ARBA" id="ARBA00022821"/>
    </source>
</evidence>
<dbReference type="InterPro" id="IPR003593">
    <property type="entry name" value="AAA+_ATPase"/>
</dbReference>
<dbReference type="PANTHER" id="PTHR33463">
    <property type="entry name" value="NB-ARC DOMAIN-CONTAINING PROTEIN-RELATED"/>
    <property type="match status" value="1"/>
</dbReference>
<dbReference type="SUPFAM" id="SSF52058">
    <property type="entry name" value="L domain-like"/>
    <property type="match status" value="1"/>
</dbReference>
<dbReference type="Pfam" id="PF23598">
    <property type="entry name" value="LRR_14"/>
    <property type="match status" value="1"/>
</dbReference>
<reference evidence="7" key="1">
    <citation type="submission" date="2020-05" db="EMBL/GenBank/DDBJ databases">
        <title>WGS assembly of Corymbia citriodora subspecies variegata.</title>
        <authorList>
            <person name="Barry K."/>
            <person name="Hundley H."/>
            <person name="Shu S."/>
            <person name="Jenkins J."/>
            <person name="Grimwood J."/>
            <person name="Baten A."/>
        </authorList>
    </citation>
    <scope>NUCLEOTIDE SEQUENCE</scope>
    <source>
        <strain evidence="7">CV2-018</strain>
    </source>
</reference>
<dbReference type="GO" id="GO:0006952">
    <property type="term" value="P:defense response"/>
    <property type="evidence" value="ECO:0007669"/>
    <property type="project" value="UniProtKB-KW"/>
</dbReference>
<dbReference type="InterPro" id="IPR027417">
    <property type="entry name" value="P-loop_NTPase"/>
</dbReference>
<keyword evidence="3" id="KW-0547">Nucleotide-binding</keyword>
<evidence type="ECO:0000256" key="5">
    <source>
        <dbReference type="ARBA" id="ARBA00022840"/>
    </source>
</evidence>
<dbReference type="PANTHER" id="PTHR33463:SF203">
    <property type="entry name" value="AAA+ ATPASE DOMAIN-CONTAINING PROTEIN"/>
    <property type="match status" value="1"/>
</dbReference>
<keyword evidence="8" id="KW-1185">Reference proteome</keyword>
<evidence type="ECO:0000259" key="6">
    <source>
        <dbReference type="SMART" id="SM00382"/>
    </source>
</evidence>
<gene>
    <name evidence="7" type="ORF">BT93_L1769</name>
</gene>
<dbReference type="InterPro" id="IPR032675">
    <property type="entry name" value="LRR_dom_sf"/>
</dbReference>
<accession>A0A8T0CLR1</accession>
<keyword evidence="5" id="KW-0067">ATP-binding</keyword>
<dbReference type="SUPFAM" id="SSF52047">
    <property type="entry name" value="RNI-like"/>
    <property type="match status" value="1"/>
</dbReference>
<dbReference type="SMART" id="SM00382">
    <property type="entry name" value="AAA"/>
    <property type="match status" value="1"/>
</dbReference>
<dbReference type="GO" id="GO:0005524">
    <property type="term" value="F:ATP binding"/>
    <property type="evidence" value="ECO:0007669"/>
    <property type="project" value="UniProtKB-KW"/>
</dbReference>
<dbReference type="InterPro" id="IPR057135">
    <property type="entry name" value="At4g27190-like_LRR"/>
</dbReference>
<dbReference type="InterPro" id="IPR050905">
    <property type="entry name" value="Plant_NBS-LRR"/>
</dbReference>
<keyword evidence="2" id="KW-0677">Repeat</keyword>
<evidence type="ECO:0000313" key="7">
    <source>
        <dbReference type="EMBL" id="KAF7848650.1"/>
    </source>
</evidence>
<dbReference type="EMBL" id="MU090033">
    <property type="protein sequence ID" value="KAF7848650.1"/>
    <property type="molecule type" value="Genomic_DNA"/>
</dbReference>
<dbReference type="Gene3D" id="1.10.8.430">
    <property type="entry name" value="Helical domain of apoptotic protease-activating factors"/>
    <property type="match status" value="1"/>
</dbReference>
<name>A0A8T0CLR1_CORYI</name>
<evidence type="ECO:0000313" key="8">
    <source>
        <dbReference type="Proteomes" id="UP000806378"/>
    </source>
</evidence>
<dbReference type="Gramene" id="rna-gnl|WGS:JABURB|Cocit.L1769.2">
    <property type="protein sequence ID" value="cds-KAF7848650.1"/>
    <property type="gene ID" value="gene-BT93_L1769"/>
</dbReference>
<evidence type="ECO:0000256" key="2">
    <source>
        <dbReference type="ARBA" id="ARBA00022737"/>
    </source>
</evidence>
<dbReference type="Gene3D" id="3.40.50.300">
    <property type="entry name" value="P-loop containing nucleotide triphosphate hydrolases"/>
    <property type="match status" value="1"/>
</dbReference>
<comment type="caution">
    <text evidence="7">The sequence shown here is derived from an EMBL/GenBank/DDBJ whole genome shotgun (WGS) entry which is preliminary data.</text>
</comment>
<dbReference type="Pfam" id="PF23247">
    <property type="entry name" value="LRR_RPS2"/>
    <property type="match status" value="2"/>
</dbReference>
<dbReference type="OrthoDB" id="1747797at2759"/>
<evidence type="ECO:0000256" key="1">
    <source>
        <dbReference type="ARBA" id="ARBA00008894"/>
    </source>
</evidence>
<sequence>MVDIVVSVAAKVAEYLVAPVCRQCGYVIFTNSNVGQLKVELDNLEGVKDGVQRSVVHAENNLREIKPEVNRWKNNAENVANEAHGVLDNFAKLTDGRAKKTCSCGWLPNPKERYCLGRNARKTVEAIQALIPQGKFERVYCESAPPGRVGSPPDVNLSAGGGGNTIIDLGLVSGPSDVNSSAADGGDTIADSRASIIQGIMEALDDEKLKVIGIYGPGGVGKTTMLEEVEKKLRKDRRPFHMIVKAKVSQIPVLKNIQDEIADDLKLDLKDLQSESGRGNRLRERLQKDPSEKVLIILDDIWEELDLKAVGIPSGDTSGKCKLLLTSRFHDVLEQKMLADLTFRIEGLNDDEAFRLFEKTVGDKLVDEELKRIAPEVVKKLAGLPLLIISVASTLKNSGVYAWKNALTKLDAKKMETIVKMSYDHLENEDAQSLFLLCGLMGGTIQVETLLGLGMGLDLFDGYNRTIQDSRYRLNTLLDSLRSICLLQDGGDDEKNVTIHDLYSEMVVSTPIKGQNFLMMNNNYGPKTKEKLKKCWAICLVDVGCDRLAELTQCAFPKLKILMLSLLKHWGWEPMCRCGEGDSYRLDFTYMKELRVLYLCSMDITTSLCSIEILGNLGSLYLDQCDVGDVVILGKLKTLQILSFAGSTISKLPKEIGDLMNLRLLNLSYCKDLKIIEPGALKGLINLEELHMRDSFVRWMGVDEIQSKSCNARLAELKSLTKLMSVEILIRDPTVLMEDDDLPCGNLINFWIQIGDGWFGMGYEGLRTMILNLEGCDHILSREWIKKTLHNTQYLCLHGMRKFKKNAHELCIGGFPTLKHLDIKDSASIKYIASSSDGAFPNLESLSLTNLINLEKICHDCVDSVCFSKLKIVSVSKCNKLKYLWCLSQMQRLVQMEEIFVGGCHSMQAISTEDAGKDFGSIDNMVELPNVRLLELVDLPNMTSFCTTTGITSEGAPLQAVIVDEERVDEGTELVTTTSDLQDTYSNSFFDRKVSFPNIRKLEIEGAQCKELWNNQIPNDSFCKLEFLELNHCANLLHIARSHMLKRLQHCLKEVRVISCHSIETIFEGDGVDTGSGKLRKLVLSHLDNLTHIWQCNGLSIGGQIKDIIVEHCRNMKAVIMDEGGRDGGIDDVIEFSLLQKLRIYDCPTKKFFSCPYEKKESVIITLDSQDACADSFFNRKVSFPNMEQLEIEGAQCKELWNSQIPTNSFLKLRSLELKNCDNLQRIGPSHLWRRLQHCLKVLEVESCRSIEIIYEGDETNAEGGILRRLILCDLENLRHIWQSDGLPNVPFPNLRSVQVVRCPLLKILFTTFTAKFLEQMRSLVVKSCEHMEHIAGHEISEEVTRTTITFSMLVYLGLIELPNFKSFFLLEKYSPKFEAFEDFPCLGHPRIESCGKEPDYVLNDFWDPLNDFWEPPEDLCLKYKLVRRRNLDAQLKGSSISYVADSNCCYDLIDCSFPGMNALDLSSVLDMDPFHQGHNLYRSLAWDFFFDLALGDHNFAEEVNFVAHAAAKVPDKPY</sequence>
<keyword evidence="4" id="KW-0611">Plant defense</keyword>
<dbReference type="Pfam" id="PF00931">
    <property type="entry name" value="NB-ARC"/>
    <property type="match status" value="1"/>
</dbReference>
<dbReference type="PRINTS" id="PR00364">
    <property type="entry name" value="DISEASERSIST"/>
</dbReference>
<dbReference type="InterPro" id="IPR042197">
    <property type="entry name" value="Apaf_helical"/>
</dbReference>
<proteinExistence type="inferred from homology"/>